<organism evidence="2 3">
    <name type="scientific">Bacteroides fragilis</name>
    <dbReference type="NCBI Taxonomy" id="817"/>
    <lineage>
        <taxon>Bacteria</taxon>
        <taxon>Pseudomonadati</taxon>
        <taxon>Bacteroidota</taxon>
        <taxon>Bacteroidia</taxon>
        <taxon>Bacteroidales</taxon>
        <taxon>Bacteroidaceae</taxon>
        <taxon>Bacteroides</taxon>
    </lineage>
</organism>
<dbReference type="SUPFAM" id="SSF52058">
    <property type="entry name" value="L domain-like"/>
    <property type="match status" value="1"/>
</dbReference>
<name>A0A5M5PU89_BACFG</name>
<dbReference type="PANTHER" id="PTHR45661:SF3">
    <property type="entry name" value="IG-LIKE DOMAIN-CONTAINING PROTEIN"/>
    <property type="match status" value="1"/>
</dbReference>
<feature type="signal peptide" evidence="1">
    <location>
        <begin position="1"/>
        <end position="21"/>
    </location>
</feature>
<dbReference type="Gene3D" id="3.80.10.10">
    <property type="entry name" value="Ribonuclease Inhibitor"/>
    <property type="match status" value="1"/>
</dbReference>
<evidence type="ECO:0000256" key="1">
    <source>
        <dbReference type="SAM" id="SignalP"/>
    </source>
</evidence>
<keyword evidence="1" id="KW-0732">Signal</keyword>
<dbReference type="Proteomes" id="UP000479773">
    <property type="component" value="Unassembled WGS sequence"/>
</dbReference>
<dbReference type="Gene3D" id="3.40.50.12480">
    <property type="match status" value="1"/>
</dbReference>
<reference evidence="2 3" key="1">
    <citation type="journal article" date="2019" name="Nat. Med.">
        <title>A library of human gut bacterial isolates paired with longitudinal multiomics data enables mechanistic microbiome research.</title>
        <authorList>
            <person name="Poyet M."/>
            <person name="Groussin M."/>
            <person name="Gibbons S.M."/>
            <person name="Avila-Pacheco J."/>
            <person name="Jiang X."/>
            <person name="Kearney S.M."/>
            <person name="Perrotta A.R."/>
            <person name="Berdy B."/>
            <person name="Zhao S."/>
            <person name="Lieberman T.D."/>
            <person name="Swanson P.K."/>
            <person name="Smith M."/>
            <person name="Roesemann S."/>
            <person name="Alexander J.E."/>
            <person name="Rich S.A."/>
            <person name="Livny J."/>
            <person name="Vlamakis H."/>
            <person name="Clish C."/>
            <person name="Bullock K."/>
            <person name="Deik A."/>
            <person name="Scott J."/>
            <person name="Pierce K.A."/>
            <person name="Xavier R.J."/>
            <person name="Alm E.J."/>
        </authorList>
    </citation>
    <scope>NUCLEOTIDE SEQUENCE [LARGE SCALE GENOMIC DNA]</scope>
    <source>
        <strain evidence="2 3">BIOML-A106</strain>
    </source>
</reference>
<gene>
    <name evidence="2" type="ORF">F3B44_13520</name>
</gene>
<dbReference type="InterPro" id="IPR032675">
    <property type="entry name" value="LRR_dom_sf"/>
</dbReference>
<dbReference type="InterPro" id="IPR053139">
    <property type="entry name" value="Surface_bspA-like"/>
</dbReference>
<protein>
    <submittedName>
        <fullName evidence="2">Leucine-rich repeat protein</fullName>
    </submittedName>
</protein>
<sequence length="316" mass="34683">MKTFRLIGMALLAILVSVNFASCSSDDEEDEEYTQWNPEDYDVITNNMAFTITNEGAILESANPNLAGHIEIPEEVYYEGTKTSYPVIAIYYAMNNCTKITSVSIPNTVETIGDDAFRDCTNLNNVVIPNSVLYIRSGAFGNCSSLTSVNIPNSVISIAGAFSGCTNLTKINISNGVKYMQAAFAGCTSLTSFTVPNSVEDIGNCFEGCTNLTSVVLPQNEKFTVLLGGAFANCKSLSTITIPSSIKRIYKGAFEGCEKLSSVRCLATVAPEPREQDYNFYNYFFTVTDILYIPKGSMDSYKNTYPWSEFKKIVEE</sequence>
<dbReference type="EMBL" id="VWEQ01000011">
    <property type="protein sequence ID" value="KAA4751771.1"/>
    <property type="molecule type" value="Genomic_DNA"/>
</dbReference>
<evidence type="ECO:0000313" key="3">
    <source>
        <dbReference type="Proteomes" id="UP000479773"/>
    </source>
</evidence>
<accession>A0A5M5PU89</accession>
<dbReference type="Pfam" id="PF13306">
    <property type="entry name" value="LRR_5"/>
    <property type="match status" value="1"/>
</dbReference>
<feature type="chain" id="PRO_5030134116" evidence="1">
    <location>
        <begin position="22"/>
        <end position="316"/>
    </location>
</feature>
<dbReference type="AlphaFoldDB" id="A0A5M5PU89"/>
<dbReference type="PANTHER" id="PTHR45661">
    <property type="entry name" value="SURFACE ANTIGEN"/>
    <property type="match status" value="1"/>
</dbReference>
<dbReference type="InterPro" id="IPR026906">
    <property type="entry name" value="LRR_5"/>
</dbReference>
<comment type="caution">
    <text evidence="2">The sequence shown here is derived from an EMBL/GenBank/DDBJ whole genome shotgun (WGS) entry which is preliminary data.</text>
</comment>
<evidence type="ECO:0000313" key="2">
    <source>
        <dbReference type="EMBL" id="KAA4751771.1"/>
    </source>
</evidence>
<proteinExistence type="predicted"/>